<evidence type="ECO:0000313" key="1">
    <source>
        <dbReference type="EMBL" id="KAJ1198723.1"/>
    </source>
</evidence>
<sequence>MVAPSDFNQHCMVALEERPLGGARKMAAPSTIIEDTVNISSEEEGDEQGCKTSADCGVKGIPDGFCMSKEGRMIPWVPRVVSPMLHKVQAWEVDIQAVFKVGEQVEFVDSSGMVLRGTTCGEASGDGKAGRAQDRLDFWQSGQGEGLSGCDNPHVLGGHKGHAVHQQLGRPAGGKTLPVRVGAPFGHRVEGRVKPGAVYLTSQEASRHGVLGHDDCPGVSVRISTLLTGALVQIWST</sequence>
<evidence type="ECO:0000313" key="2">
    <source>
        <dbReference type="Proteomes" id="UP001066276"/>
    </source>
</evidence>
<dbReference type="EMBL" id="JANPWB010000003">
    <property type="protein sequence ID" value="KAJ1198723.1"/>
    <property type="molecule type" value="Genomic_DNA"/>
</dbReference>
<name>A0AAV7VAW4_PLEWA</name>
<keyword evidence="2" id="KW-1185">Reference proteome</keyword>
<accession>A0AAV7VAW4</accession>
<proteinExistence type="predicted"/>
<protein>
    <submittedName>
        <fullName evidence="1">Uncharacterized protein</fullName>
    </submittedName>
</protein>
<reference evidence="1" key="1">
    <citation type="journal article" date="2022" name="bioRxiv">
        <title>Sequencing and chromosome-scale assembly of the giantPleurodeles waltlgenome.</title>
        <authorList>
            <person name="Brown T."/>
            <person name="Elewa A."/>
            <person name="Iarovenko S."/>
            <person name="Subramanian E."/>
            <person name="Araus A.J."/>
            <person name="Petzold A."/>
            <person name="Susuki M."/>
            <person name="Suzuki K.-i.T."/>
            <person name="Hayashi T."/>
            <person name="Toyoda A."/>
            <person name="Oliveira C."/>
            <person name="Osipova E."/>
            <person name="Leigh N.D."/>
            <person name="Simon A."/>
            <person name="Yun M.H."/>
        </authorList>
    </citation>
    <scope>NUCLEOTIDE SEQUENCE</scope>
    <source>
        <strain evidence="1">20211129_DDA</strain>
        <tissue evidence="1">Liver</tissue>
    </source>
</reference>
<dbReference type="AlphaFoldDB" id="A0AAV7VAW4"/>
<gene>
    <name evidence="1" type="ORF">NDU88_002562</name>
</gene>
<dbReference type="Proteomes" id="UP001066276">
    <property type="component" value="Chromosome 2_1"/>
</dbReference>
<organism evidence="1 2">
    <name type="scientific">Pleurodeles waltl</name>
    <name type="common">Iberian ribbed newt</name>
    <dbReference type="NCBI Taxonomy" id="8319"/>
    <lineage>
        <taxon>Eukaryota</taxon>
        <taxon>Metazoa</taxon>
        <taxon>Chordata</taxon>
        <taxon>Craniata</taxon>
        <taxon>Vertebrata</taxon>
        <taxon>Euteleostomi</taxon>
        <taxon>Amphibia</taxon>
        <taxon>Batrachia</taxon>
        <taxon>Caudata</taxon>
        <taxon>Salamandroidea</taxon>
        <taxon>Salamandridae</taxon>
        <taxon>Pleurodelinae</taxon>
        <taxon>Pleurodeles</taxon>
    </lineage>
</organism>
<comment type="caution">
    <text evidence="1">The sequence shown here is derived from an EMBL/GenBank/DDBJ whole genome shotgun (WGS) entry which is preliminary data.</text>
</comment>